<dbReference type="RefSeq" id="WP_164654417.1">
    <property type="nucleotide sequence ID" value="NZ_JAAIJR010000051.1"/>
</dbReference>
<comment type="caution">
    <text evidence="10">The sequence shown here is derived from an EMBL/GenBank/DDBJ whole genome shotgun (WGS) entry which is preliminary data.</text>
</comment>
<dbReference type="Proteomes" id="UP000471640">
    <property type="component" value="Unassembled WGS sequence"/>
</dbReference>
<keyword evidence="2 8" id="KW-1277">Toxin-antitoxin system</keyword>
<feature type="binding site" evidence="8">
    <location>
        <position position="9"/>
    </location>
    <ligand>
        <name>Mg(2+)</name>
        <dbReference type="ChEBI" id="CHEBI:18420"/>
    </ligand>
</feature>
<proteinExistence type="inferred from homology"/>
<protein>
    <recommendedName>
        <fullName evidence="8">Ribonuclease VapC</fullName>
        <shortName evidence="8">RNase VapC</shortName>
        <ecNumber evidence="8">3.1.-.-</ecNumber>
    </recommendedName>
    <alternativeName>
        <fullName evidence="8">Toxin VapC</fullName>
    </alternativeName>
</protein>
<dbReference type="InterPro" id="IPR029060">
    <property type="entry name" value="PIN-like_dom_sf"/>
</dbReference>
<dbReference type="GO" id="GO:0000287">
    <property type="term" value="F:magnesium ion binding"/>
    <property type="evidence" value="ECO:0007669"/>
    <property type="project" value="UniProtKB-UniRule"/>
</dbReference>
<evidence type="ECO:0000256" key="8">
    <source>
        <dbReference type="HAMAP-Rule" id="MF_00265"/>
    </source>
</evidence>
<keyword evidence="4 8" id="KW-0479">Metal-binding</keyword>
<sequence length="138" mass="14956">MSALRYLLDTNILSALIREPQGAVATLLSRRGHDRMCTSLIVAAELRFGALKRGSPVLLDKVSDLLASMPVLPLEAGVDEAYARVRLALEQAGTPIGPNDLLIAAHALDQDLTLVTDNAAEFSRVPALRVENWLTTQR</sequence>
<dbReference type="PANTHER" id="PTHR33653:SF1">
    <property type="entry name" value="RIBONUCLEASE VAPC2"/>
    <property type="match status" value="1"/>
</dbReference>
<dbReference type="Gene3D" id="3.40.50.1010">
    <property type="entry name" value="5'-nuclease"/>
    <property type="match status" value="1"/>
</dbReference>
<keyword evidence="8" id="KW-0800">Toxin</keyword>
<comment type="similarity">
    <text evidence="7 8">Belongs to the PINc/VapC protein family.</text>
</comment>
<name>A0A6P1E0L8_9GAMM</name>
<evidence type="ECO:0000313" key="10">
    <source>
        <dbReference type="EMBL" id="NEX21315.1"/>
    </source>
</evidence>
<dbReference type="GO" id="GO:0004540">
    <property type="term" value="F:RNA nuclease activity"/>
    <property type="evidence" value="ECO:0007669"/>
    <property type="project" value="InterPro"/>
</dbReference>
<accession>A0A6P1E0L8</accession>
<feature type="domain" description="PIN" evidence="9">
    <location>
        <begin position="6"/>
        <end position="126"/>
    </location>
</feature>
<evidence type="ECO:0000259" key="9">
    <source>
        <dbReference type="Pfam" id="PF01850"/>
    </source>
</evidence>
<dbReference type="EC" id="3.1.-.-" evidence="8"/>
<gene>
    <name evidence="8" type="primary">vapC</name>
    <name evidence="10" type="ORF">G3480_13500</name>
</gene>
<evidence type="ECO:0000256" key="5">
    <source>
        <dbReference type="ARBA" id="ARBA00022801"/>
    </source>
</evidence>
<dbReference type="InterPro" id="IPR022907">
    <property type="entry name" value="VapC_family"/>
</dbReference>
<dbReference type="AlphaFoldDB" id="A0A6P1E0L8"/>
<reference evidence="10 11" key="2">
    <citation type="submission" date="2020-02" db="EMBL/GenBank/DDBJ databases">
        <title>Genome sequences of Thiorhodococcus mannitoliphagus and Thiorhodococcus minor, purple sulfur photosynthetic bacteria in the gammaproteobacterial family, Chromatiaceae.</title>
        <authorList>
            <person name="Aviles F.A."/>
            <person name="Meyer T.E."/>
            <person name="Kyndt J.A."/>
        </authorList>
    </citation>
    <scope>NUCLEOTIDE SEQUENCE [LARGE SCALE GENOMIC DNA]</scope>
    <source>
        <strain evidence="10 11">DSM 18266</strain>
    </source>
</reference>
<evidence type="ECO:0000313" key="11">
    <source>
        <dbReference type="Proteomes" id="UP000471640"/>
    </source>
</evidence>
<keyword evidence="5 8" id="KW-0378">Hydrolase</keyword>
<dbReference type="PANTHER" id="PTHR33653">
    <property type="entry name" value="RIBONUCLEASE VAPC2"/>
    <property type="match status" value="1"/>
</dbReference>
<dbReference type="CDD" id="cd18748">
    <property type="entry name" value="PIN_VapC4-5_FitB-like"/>
    <property type="match status" value="1"/>
</dbReference>
<evidence type="ECO:0000256" key="2">
    <source>
        <dbReference type="ARBA" id="ARBA00022649"/>
    </source>
</evidence>
<dbReference type="EMBL" id="JAAIJR010000051">
    <property type="protein sequence ID" value="NEX21315.1"/>
    <property type="molecule type" value="Genomic_DNA"/>
</dbReference>
<evidence type="ECO:0000256" key="4">
    <source>
        <dbReference type="ARBA" id="ARBA00022723"/>
    </source>
</evidence>
<reference evidence="11" key="1">
    <citation type="journal article" date="2020" name="Microbiol. Resour. Announc.">
        <title>Draft Genome Sequences of Thiorhodococcus mannitoliphagus and Thiorhodococcus minor, Purple Sulfur Photosynthetic Bacteria in the Gammaproteobacterial Family Chromatiaceae.</title>
        <authorList>
            <person name="Aviles F.A."/>
            <person name="Meyer T.E."/>
            <person name="Kyndt J.A."/>
        </authorList>
    </citation>
    <scope>NUCLEOTIDE SEQUENCE [LARGE SCALE GENOMIC DNA]</scope>
    <source>
        <strain evidence="11">DSM 18266</strain>
    </source>
</reference>
<dbReference type="InterPro" id="IPR002716">
    <property type="entry name" value="PIN_dom"/>
</dbReference>
<evidence type="ECO:0000256" key="6">
    <source>
        <dbReference type="ARBA" id="ARBA00022842"/>
    </source>
</evidence>
<comment type="function">
    <text evidence="8">Toxic component of a toxin-antitoxin (TA) system. An RNase.</text>
</comment>
<feature type="binding site" evidence="8">
    <location>
        <position position="100"/>
    </location>
    <ligand>
        <name>Mg(2+)</name>
        <dbReference type="ChEBI" id="CHEBI:18420"/>
    </ligand>
</feature>
<dbReference type="GO" id="GO:0090729">
    <property type="term" value="F:toxin activity"/>
    <property type="evidence" value="ECO:0007669"/>
    <property type="project" value="UniProtKB-KW"/>
</dbReference>
<dbReference type="Pfam" id="PF01850">
    <property type="entry name" value="PIN"/>
    <property type="match status" value="1"/>
</dbReference>
<keyword evidence="11" id="KW-1185">Reference proteome</keyword>
<dbReference type="InterPro" id="IPR050556">
    <property type="entry name" value="Type_II_TA_system_RNase"/>
</dbReference>
<evidence type="ECO:0000256" key="7">
    <source>
        <dbReference type="ARBA" id="ARBA00038093"/>
    </source>
</evidence>
<dbReference type="SUPFAM" id="SSF88723">
    <property type="entry name" value="PIN domain-like"/>
    <property type="match status" value="1"/>
</dbReference>
<comment type="cofactor">
    <cofactor evidence="1 8">
        <name>Mg(2+)</name>
        <dbReference type="ChEBI" id="CHEBI:18420"/>
    </cofactor>
</comment>
<evidence type="ECO:0000256" key="1">
    <source>
        <dbReference type="ARBA" id="ARBA00001946"/>
    </source>
</evidence>
<keyword evidence="6 8" id="KW-0460">Magnesium</keyword>
<dbReference type="HAMAP" id="MF_00265">
    <property type="entry name" value="VapC_Nob1"/>
    <property type="match status" value="1"/>
</dbReference>
<keyword evidence="3 8" id="KW-0540">Nuclease</keyword>
<organism evidence="10 11">
    <name type="scientific">Thiorhodococcus mannitoliphagus</name>
    <dbReference type="NCBI Taxonomy" id="329406"/>
    <lineage>
        <taxon>Bacteria</taxon>
        <taxon>Pseudomonadati</taxon>
        <taxon>Pseudomonadota</taxon>
        <taxon>Gammaproteobacteria</taxon>
        <taxon>Chromatiales</taxon>
        <taxon>Chromatiaceae</taxon>
        <taxon>Thiorhodococcus</taxon>
    </lineage>
</organism>
<evidence type="ECO:0000256" key="3">
    <source>
        <dbReference type="ARBA" id="ARBA00022722"/>
    </source>
</evidence>
<dbReference type="GO" id="GO:0016787">
    <property type="term" value="F:hydrolase activity"/>
    <property type="evidence" value="ECO:0007669"/>
    <property type="project" value="UniProtKB-KW"/>
</dbReference>